<dbReference type="PIRSF" id="PIRSF005917">
    <property type="entry name" value="MTase_YraL"/>
    <property type="match status" value="1"/>
</dbReference>
<evidence type="ECO:0000256" key="4">
    <source>
        <dbReference type="ARBA" id="ARBA00022679"/>
    </source>
</evidence>
<dbReference type="GO" id="GO:0008168">
    <property type="term" value="F:methyltransferase activity"/>
    <property type="evidence" value="ECO:0007669"/>
    <property type="project" value="UniProtKB-KW"/>
</dbReference>
<keyword evidence="5" id="KW-0949">S-adenosyl-L-methionine</keyword>
<keyword evidence="3 7" id="KW-0489">Methyltransferase</keyword>
<dbReference type="eggNOG" id="COG0313">
    <property type="taxonomic scope" value="Bacteria"/>
</dbReference>
<keyword evidence="1" id="KW-0963">Cytoplasm</keyword>
<evidence type="ECO:0000256" key="5">
    <source>
        <dbReference type="ARBA" id="ARBA00022691"/>
    </source>
</evidence>
<dbReference type="InterPro" id="IPR008189">
    <property type="entry name" value="rRNA_ssu_MeTfrase_I"/>
</dbReference>
<evidence type="ECO:0000256" key="1">
    <source>
        <dbReference type="ARBA" id="ARBA00022490"/>
    </source>
</evidence>
<dbReference type="Pfam" id="PF00590">
    <property type="entry name" value="TP_methylase"/>
    <property type="match status" value="1"/>
</dbReference>
<accession>A0A098LNA7</accession>
<gene>
    <name evidence="7" type="ORF">MYP_4843</name>
</gene>
<dbReference type="EMBL" id="BBLT01000014">
    <property type="protein sequence ID" value="GAL87613.1"/>
    <property type="molecule type" value="Genomic_DNA"/>
</dbReference>
<dbReference type="GO" id="GO:0006364">
    <property type="term" value="P:rRNA processing"/>
    <property type="evidence" value="ECO:0007669"/>
    <property type="project" value="UniProtKB-KW"/>
</dbReference>
<dbReference type="CDD" id="cd11649">
    <property type="entry name" value="RsmI_like"/>
    <property type="match status" value="1"/>
</dbReference>
<evidence type="ECO:0000256" key="3">
    <source>
        <dbReference type="ARBA" id="ARBA00022603"/>
    </source>
</evidence>
<reference evidence="7 8" key="1">
    <citation type="submission" date="2014-09" db="EMBL/GenBank/DDBJ databases">
        <title>Sporocytophaga myxococcoides PG-01 genome sequencing.</title>
        <authorList>
            <person name="Liu L."/>
            <person name="Gao P.J."/>
            <person name="Chen G.J."/>
            <person name="Wang L.S."/>
        </authorList>
    </citation>
    <scope>NUCLEOTIDE SEQUENCE [LARGE SCALE GENOMIC DNA]</scope>
    <source>
        <strain evidence="7 8">PG-01</strain>
    </source>
</reference>
<dbReference type="Proteomes" id="UP000030185">
    <property type="component" value="Unassembled WGS sequence"/>
</dbReference>
<dbReference type="PANTHER" id="PTHR46111">
    <property type="entry name" value="RIBOSOMAL RNA SMALL SUBUNIT METHYLTRANSFERASE I"/>
    <property type="match status" value="1"/>
</dbReference>
<dbReference type="STRING" id="153721.MYP_4843"/>
<keyword evidence="2" id="KW-0698">rRNA processing</keyword>
<dbReference type="InterPro" id="IPR000878">
    <property type="entry name" value="4pyrrol_Mease"/>
</dbReference>
<dbReference type="AlphaFoldDB" id="A0A098LNA7"/>
<dbReference type="InterPro" id="IPR035996">
    <property type="entry name" value="4pyrrol_Methylase_sf"/>
</dbReference>
<dbReference type="Gene3D" id="3.40.1010.10">
    <property type="entry name" value="Cobalt-precorrin-4 Transmethylase, Domain 1"/>
    <property type="match status" value="1"/>
</dbReference>
<dbReference type="RefSeq" id="WP_045469394.1">
    <property type="nucleotide sequence ID" value="NZ_BBLT01000014.1"/>
</dbReference>
<comment type="caution">
    <text evidence="7">The sequence shown here is derived from an EMBL/GenBank/DDBJ whole genome shotgun (WGS) entry which is preliminary data.</text>
</comment>
<organism evidence="7 8">
    <name type="scientific">Sporocytophaga myxococcoides</name>
    <dbReference type="NCBI Taxonomy" id="153721"/>
    <lineage>
        <taxon>Bacteria</taxon>
        <taxon>Pseudomonadati</taxon>
        <taxon>Bacteroidota</taxon>
        <taxon>Cytophagia</taxon>
        <taxon>Cytophagales</taxon>
        <taxon>Cytophagaceae</taxon>
        <taxon>Sporocytophaga</taxon>
    </lineage>
</organism>
<feature type="domain" description="Tetrapyrrole methylase" evidence="6">
    <location>
        <begin position="69"/>
        <end position="221"/>
    </location>
</feature>
<protein>
    <submittedName>
        <fullName evidence="7">S-adenosylmethionine-dependent methyltransferase</fullName>
    </submittedName>
</protein>
<evidence type="ECO:0000313" key="8">
    <source>
        <dbReference type="Proteomes" id="UP000030185"/>
    </source>
</evidence>
<keyword evidence="8" id="KW-1185">Reference proteome</keyword>
<name>A0A098LNA7_9BACT</name>
<sequence>MSIPKSEISKLYLIPSILAEGTALQMMAPAILEVIKETDYYFAENIKTARRYISELKTGRKIEDLIFYQLDKDTTKEEAVKLFDTIPSGKNIGVLSEAGCPGIADPGALAVSIAHKKKWNIVPLPGPSSIFMALMASGFNGQYFCFKGYLPIDKEQKIRSFKALEREAWEKRATQIVIETPYRNNKFLEDVIAHGNPETQLCIACDITGPQQYIKTKNLGEWKGNLPDLNKRPAVFLFFGRN</sequence>
<dbReference type="SUPFAM" id="SSF53790">
    <property type="entry name" value="Tetrapyrrole methylase"/>
    <property type="match status" value="1"/>
</dbReference>
<keyword evidence="4 7" id="KW-0808">Transferase</keyword>
<proteinExistence type="predicted"/>
<dbReference type="PANTHER" id="PTHR46111:SF2">
    <property type="entry name" value="SAM-DEPENDENT METHYLTRANSFERASE"/>
    <property type="match status" value="1"/>
</dbReference>
<evidence type="ECO:0000259" key="6">
    <source>
        <dbReference type="Pfam" id="PF00590"/>
    </source>
</evidence>
<evidence type="ECO:0000256" key="2">
    <source>
        <dbReference type="ARBA" id="ARBA00022552"/>
    </source>
</evidence>
<dbReference type="GO" id="GO:0032259">
    <property type="term" value="P:methylation"/>
    <property type="evidence" value="ECO:0007669"/>
    <property type="project" value="UniProtKB-KW"/>
</dbReference>
<dbReference type="Gene3D" id="3.30.950.10">
    <property type="entry name" value="Methyltransferase, Cobalt-precorrin-4 Transmethylase, Domain 2"/>
    <property type="match status" value="1"/>
</dbReference>
<evidence type="ECO:0000313" key="7">
    <source>
        <dbReference type="EMBL" id="GAL87613.1"/>
    </source>
</evidence>
<dbReference type="InterPro" id="IPR014776">
    <property type="entry name" value="4pyrrole_Mease_sub2"/>
</dbReference>
<dbReference type="InterPro" id="IPR014777">
    <property type="entry name" value="4pyrrole_Mease_sub1"/>
</dbReference>